<proteinExistence type="predicted"/>
<dbReference type="InterPro" id="IPR054722">
    <property type="entry name" value="PolX-like_BBD"/>
</dbReference>
<evidence type="ECO:0000256" key="1">
    <source>
        <dbReference type="PROSITE-ProRule" id="PRU00047"/>
    </source>
</evidence>
<dbReference type="Pfam" id="PF22936">
    <property type="entry name" value="Pol_BBD"/>
    <property type="match status" value="1"/>
</dbReference>
<dbReference type="PROSITE" id="PS50158">
    <property type="entry name" value="ZF_CCHC"/>
    <property type="match status" value="1"/>
</dbReference>
<accession>A0ABR2S653</accession>
<keyword evidence="5" id="KW-1185">Reference proteome</keyword>
<evidence type="ECO:0000313" key="5">
    <source>
        <dbReference type="Proteomes" id="UP001396334"/>
    </source>
</evidence>
<dbReference type="Gene3D" id="4.10.60.10">
    <property type="entry name" value="Zinc finger, CCHC-type"/>
    <property type="match status" value="1"/>
</dbReference>
<keyword evidence="1" id="KW-0863">Zinc-finger</keyword>
<dbReference type="SMART" id="SM00343">
    <property type="entry name" value="ZnF_C2HC"/>
    <property type="match status" value="1"/>
</dbReference>
<reference evidence="4 5" key="1">
    <citation type="journal article" date="2024" name="G3 (Bethesda)">
        <title>Genome assembly of Hibiscus sabdariffa L. provides insights into metabolisms of medicinal natural products.</title>
        <authorList>
            <person name="Kim T."/>
        </authorList>
    </citation>
    <scope>NUCLEOTIDE SEQUENCE [LARGE SCALE GENOMIC DNA]</scope>
    <source>
        <strain evidence="4">TK-2024</strain>
        <tissue evidence="4">Old leaves</tissue>
    </source>
</reference>
<comment type="caution">
    <text evidence="4">The sequence shown here is derived from an EMBL/GenBank/DDBJ whole genome shotgun (WGS) entry which is preliminary data.</text>
</comment>
<name>A0ABR2S653_9ROSI</name>
<dbReference type="SUPFAM" id="SSF57756">
    <property type="entry name" value="Retrovirus zinc finger-like domains"/>
    <property type="match status" value="1"/>
</dbReference>
<feature type="domain" description="CCHC-type" evidence="3">
    <location>
        <begin position="37"/>
        <end position="51"/>
    </location>
</feature>
<keyword evidence="1" id="KW-0479">Metal-binding</keyword>
<evidence type="ECO:0000256" key="2">
    <source>
        <dbReference type="SAM" id="MobiDB-lite"/>
    </source>
</evidence>
<evidence type="ECO:0000259" key="3">
    <source>
        <dbReference type="PROSITE" id="PS50158"/>
    </source>
</evidence>
<dbReference type="EMBL" id="JBBPBN010000016">
    <property type="protein sequence ID" value="KAK9020404.1"/>
    <property type="molecule type" value="Genomic_DNA"/>
</dbReference>
<feature type="region of interest" description="Disordered" evidence="2">
    <location>
        <begin position="1"/>
        <end position="34"/>
    </location>
</feature>
<dbReference type="Proteomes" id="UP001396334">
    <property type="component" value="Unassembled WGS sequence"/>
</dbReference>
<dbReference type="InterPro" id="IPR001878">
    <property type="entry name" value="Znf_CCHC"/>
</dbReference>
<protein>
    <recommendedName>
        <fullName evidence="3">CCHC-type domain-containing protein</fullName>
    </recommendedName>
</protein>
<evidence type="ECO:0000313" key="4">
    <source>
        <dbReference type="EMBL" id="KAK9020404.1"/>
    </source>
</evidence>
<dbReference type="InterPro" id="IPR036875">
    <property type="entry name" value="Znf_CCHC_sf"/>
</dbReference>
<keyword evidence="1" id="KW-0862">Zinc</keyword>
<dbReference type="PANTHER" id="PTHR47592:SF27">
    <property type="entry name" value="OS08G0421700 PROTEIN"/>
    <property type="match status" value="1"/>
</dbReference>
<feature type="compositionally biased region" description="Basic residues" evidence="2">
    <location>
        <begin position="24"/>
        <end position="34"/>
    </location>
</feature>
<organism evidence="4 5">
    <name type="scientific">Hibiscus sabdariffa</name>
    <name type="common">roselle</name>
    <dbReference type="NCBI Taxonomy" id="183260"/>
    <lineage>
        <taxon>Eukaryota</taxon>
        <taxon>Viridiplantae</taxon>
        <taxon>Streptophyta</taxon>
        <taxon>Embryophyta</taxon>
        <taxon>Tracheophyta</taxon>
        <taxon>Spermatophyta</taxon>
        <taxon>Magnoliopsida</taxon>
        <taxon>eudicotyledons</taxon>
        <taxon>Gunneridae</taxon>
        <taxon>Pentapetalae</taxon>
        <taxon>rosids</taxon>
        <taxon>malvids</taxon>
        <taxon>Malvales</taxon>
        <taxon>Malvaceae</taxon>
        <taxon>Malvoideae</taxon>
        <taxon>Hibiscus</taxon>
    </lineage>
</organism>
<dbReference type="Pfam" id="PF00098">
    <property type="entry name" value="zf-CCHC"/>
    <property type="match status" value="1"/>
</dbReference>
<sequence>MQQVEALTVMRGRSTKRGQSSSHNHGRSKSRSKKNLKCYNCGKKGHLKKDCWNVPKNSNPQGNIANILDDGDVLYCEASTTMEGRKRFADIWLINSRTTYHMTLRREWFHNYEPISGGSVYSYNDHALEIVGVGSIKLKMYAGIIKIV</sequence>
<gene>
    <name evidence="4" type="ORF">V6N11_010428</name>
</gene>
<dbReference type="PANTHER" id="PTHR47592">
    <property type="entry name" value="PBF68 PROTEIN"/>
    <property type="match status" value="1"/>
</dbReference>